<dbReference type="Proteomes" id="UP000035213">
    <property type="component" value="Chromosome"/>
</dbReference>
<protein>
    <recommendedName>
        <fullName evidence="3">RHS repeat-associated core domain-containing protein</fullName>
    </recommendedName>
</protein>
<accession>A0A0G3M010</accession>
<dbReference type="KEGG" id="cgn:OK18_05785"/>
<dbReference type="EMBL" id="CP009928">
    <property type="protein sequence ID" value="AKK72214.1"/>
    <property type="molecule type" value="Genomic_DNA"/>
</dbReference>
<evidence type="ECO:0008006" key="3">
    <source>
        <dbReference type="Google" id="ProtNLM"/>
    </source>
</evidence>
<reference evidence="1 2" key="1">
    <citation type="submission" date="2014-11" db="EMBL/GenBank/DDBJ databases">
        <authorList>
            <person name="Park G.-S."/>
            <person name="Hong S.-J."/>
            <person name="Jung B.K."/>
            <person name="Khan A.R."/>
            <person name="Kwak Y."/>
            <person name="Shin J.-H."/>
        </authorList>
    </citation>
    <scope>NUCLEOTIDE SEQUENCE [LARGE SCALE GENOMIC DNA]</scope>
    <source>
        <strain evidence="1 2">DSM 27622</strain>
    </source>
</reference>
<dbReference type="AlphaFoldDB" id="A0A0G3M010"/>
<dbReference type="PATRIC" id="fig|1324352.5.peg.1226"/>
<proteinExistence type="predicted"/>
<dbReference type="Gene3D" id="2.180.10.10">
    <property type="entry name" value="RHS repeat-associated core"/>
    <property type="match status" value="1"/>
</dbReference>
<name>A0A0G3M010_CHRGL</name>
<gene>
    <name evidence="1" type="ORF">OK18_05785</name>
</gene>
<sequence length="256" mass="28640">MPDLGRWGVVDPLAETSRRWSTYNYAYNNPIRFIDPDGRQGTDIFKWGNNGQLTKVADSNTDVIYAENQFEKDGKTLKADAKGVEIGEKGTIAANKEEIKLESTLKDSKGGKSDLMTTLKLNDPNKATELAEYLYNNAKSEFTNGTYTSKGSNLTKSVISTFGLIGKSPVDPRALGMTNFSSYEGVFTLTKHDHNHPGNSLPSGYFPWGNVGKNRDAYEGTYDYDNTINPIYKDTIFRVYRNGFYTTYDKNGAYEK</sequence>
<dbReference type="STRING" id="1324352.OK18_05785"/>
<evidence type="ECO:0000313" key="2">
    <source>
        <dbReference type="Proteomes" id="UP000035213"/>
    </source>
</evidence>
<evidence type="ECO:0000313" key="1">
    <source>
        <dbReference type="EMBL" id="AKK72214.1"/>
    </source>
</evidence>
<organism evidence="1 2">
    <name type="scientific">Chryseobacterium gallinarum</name>
    <dbReference type="NCBI Taxonomy" id="1324352"/>
    <lineage>
        <taxon>Bacteria</taxon>
        <taxon>Pseudomonadati</taxon>
        <taxon>Bacteroidota</taxon>
        <taxon>Flavobacteriia</taxon>
        <taxon>Flavobacteriales</taxon>
        <taxon>Weeksellaceae</taxon>
        <taxon>Chryseobacterium group</taxon>
        <taxon>Chryseobacterium</taxon>
    </lineage>
</organism>